<dbReference type="AlphaFoldDB" id="A0A5B7H2X3"/>
<reference evidence="2 3" key="1">
    <citation type="submission" date="2019-05" db="EMBL/GenBank/DDBJ databases">
        <title>Another draft genome of Portunus trituberculatus and its Hox gene families provides insights of decapod evolution.</title>
        <authorList>
            <person name="Jeong J.-H."/>
            <person name="Song I."/>
            <person name="Kim S."/>
            <person name="Choi T."/>
            <person name="Kim D."/>
            <person name="Ryu S."/>
            <person name="Kim W."/>
        </authorList>
    </citation>
    <scope>NUCLEOTIDE SEQUENCE [LARGE SCALE GENOMIC DNA]</scope>
    <source>
        <tissue evidence="2">Muscle</tissue>
    </source>
</reference>
<proteinExistence type="predicted"/>
<organism evidence="2 3">
    <name type="scientific">Portunus trituberculatus</name>
    <name type="common">Swimming crab</name>
    <name type="synonym">Neptunus trituberculatus</name>
    <dbReference type="NCBI Taxonomy" id="210409"/>
    <lineage>
        <taxon>Eukaryota</taxon>
        <taxon>Metazoa</taxon>
        <taxon>Ecdysozoa</taxon>
        <taxon>Arthropoda</taxon>
        <taxon>Crustacea</taxon>
        <taxon>Multicrustacea</taxon>
        <taxon>Malacostraca</taxon>
        <taxon>Eumalacostraca</taxon>
        <taxon>Eucarida</taxon>
        <taxon>Decapoda</taxon>
        <taxon>Pleocyemata</taxon>
        <taxon>Brachyura</taxon>
        <taxon>Eubrachyura</taxon>
        <taxon>Portunoidea</taxon>
        <taxon>Portunidae</taxon>
        <taxon>Portuninae</taxon>
        <taxon>Portunus</taxon>
    </lineage>
</organism>
<sequence>MNYVRKYSATGARQPCLPPRPPGAHHGPDPDSAPSTPIHGHVNSVNISFNSYCFLLLPA</sequence>
<evidence type="ECO:0000256" key="1">
    <source>
        <dbReference type="SAM" id="MobiDB-lite"/>
    </source>
</evidence>
<name>A0A5B7H2X3_PORTR</name>
<comment type="caution">
    <text evidence="2">The sequence shown here is derived from an EMBL/GenBank/DDBJ whole genome shotgun (WGS) entry which is preliminary data.</text>
</comment>
<protein>
    <submittedName>
        <fullName evidence="2">Uncharacterized protein</fullName>
    </submittedName>
</protein>
<evidence type="ECO:0000313" key="2">
    <source>
        <dbReference type="EMBL" id="MPC64403.1"/>
    </source>
</evidence>
<feature type="region of interest" description="Disordered" evidence="1">
    <location>
        <begin position="1"/>
        <end position="39"/>
    </location>
</feature>
<dbReference type="EMBL" id="VSRR010022032">
    <property type="protein sequence ID" value="MPC64403.1"/>
    <property type="molecule type" value="Genomic_DNA"/>
</dbReference>
<dbReference type="Proteomes" id="UP000324222">
    <property type="component" value="Unassembled WGS sequence"/>
</dbReference>
<keyword evidence="3" id="KW-1185">Reference proteome</keyword>
<gene>
    <name evidence="2" type="ORF">E2C01_058518</name>
</gene>
<accession>A0A5B7H2X3</accession>
<evidence type="ECO:0000313" key="3">
    <source>
        <dbReference type="Proteomes" id="UP000324222"/>
    </source>
</evidence>